<feature type="compositionally biased region" description="Basic residues" evidence="3">
    <location>
        <begin position="1868"/>
        <end position="1878"/>
    </location>
</feature>
<dbReference type="SUPFAM" id="SSF53098">
    <property type="entry name" value="Ribonuclease H-like"/>
    <property type="match status" value="1"/>
</dbReference>
<dbReference type="SUPFAM" id="SSF56672">
    <property type="entry name" value="DNA/RNA polymerases"/>
    <property type="match status" value="1"/>
</dbReference>
<feature type="region of interest" description="Disordered" evidence="3">
    <location>
        <begin position="1868"/>
        <end position="1921"/>
    </location>
</feature>
<dbReference type="PROSITE" id="PS50994">
    <property type="entry name" value="INTEGRASE"/>
    <property type="match status" value="1"/>
</dbReference>
<keyword evidence="1" id="KW-0479">Metal-binding</keyword>
<dbReference type="Gene3D" id="3.30.420.10">
    <property type="entry name" value="Ribonuclease H-like superfamily/Ribonuclease H"/>
    <property type="match status" value="1"/>
</dbReference>
<dbReference type="GO" id="GO:0003676">
    <property type="term" value="F:nucleic acid binding"/>
    <property type="evidence" value="ECO:0007669"/>
    <property type="project" value="InterPro"/>
</dbReference>
<evidence type="ECO:0000256" key="1">
    <source>
        <dbReference type="ARBA" id="ARBA00022723"/>
    </source>
</evidence>
<dbReference type="CDD" id="cd09272">
    <property type="entry name" value="RNase_HI_RT_Ty1"/>
    <property type="match status" value="1"/>
</dbReference>
<dbReference type="PANTHER" id="PTHR42648:SF18">
    <property type="entry name" value="RETROTRANSPOSON, UNCLASSIFIED-LIKE PROTEIN"/>
    <property type="match status" value="1"/>
</dbReference>
<sequence>MMNLTTLPKSFWGYAIEYAACILNMVPTKKVERTTYVIWHRKAPKLSYLRVWGCEAPVKRDTPDKLDSKSIKCIFIGYPKETIGYYFYNPLENKIYVARNVEFFENSLILQEAGRSHGLLESNGSDITKYVDLSPNGRTVGSKWLFKKKTGMDGNVHTFKARLGRETFSPVANIRDIMILLAIVAFFDYEIWQMDVKIVFLNGHLSEDQASRSWNERIDKEIKKKFKMENSKRVSVPMQEKHDYRKSQGAKTPSEVKRMQRFPYASAIGSIMYVVKFTHCVKTILKYLRNTKDMVLDYEGRPKTELKVTCCADAGFQTDKDDTKSQSGYVFVLNGGAVDGKSAIWMKKSIDGLGDVMPLNKRPMEMLCDININSITSTWQPPPRHDCCGHNSLRRPPPQPHTTITSSRHHLHAATAWGVFGYQPHQQSAFGFLISTKGAFDFIIKTYRVRFGFEITPQQGAVGFKSDLGAFGLAKITTRVYLVWQKRTWLTAIGVFGLVVSATKGAFGLAENHKGCVWVSRNALRVRLVVQECTKGAFGCAETPTRNKGETIHDYYVRFAKLINDMRNIKMTMSRMQLNSEFVNNMLPEWGKFVTAVKLNRGLRDSNYDQLIVVQNVQGRPNRGQRTNPRGRGVAVYGGAHNRVGNANSGQARQIKCYNYNGGQDNAIDEDVDEQPVQDLALNVDNVFQADDCDAFDSDVDEAPMTQTMFMANLSSADPVYDEAGPSYDSDILSKVYDHDHYQDAVFEHHEEHEMHDNVQLNHVVDSHAYYTSDSNMILYDQYVKDNAVPGVHSNVSSVPNDAYMMIYNDMYEPHAQSVSKTSRNTVVENSLTAKLAIYKEQVELNALTKEIKEIKYVFEELEAEVAQNAIDRKHDEIERKNLLIAYDNLIAECLSKEVFYVATNSKLNVARFTKMHVANTIVEARCLELEAELFNLRDKSHNGNHNELVNLLSNLEITQLTEKVIVLQAQNDLFRAESENIKQHYKELYDSIKITPAKHIEQVTALTTKNVNLKAQILNNVNSVSKDHVKPTVLASGKYAIDVEPLTSRLRNNREAHLDYLRHVKESVETIREIIEEAKVVRPLDSLIVSACRYTKHSQELLEYAIGVNRCTDASGSQPRSNTKKNRISPATGCSKQMMGDRSRLMNFIKKFPGTVRFENDHFGAIMGYGDYVISDSVISRIQVGLNKTIRYIRTDNGTEFINKALTEYYKRIGIFHQKTVPRTSQQNGVVERRNRTLVEAARTMLIFSKALMIMWAEVVATACYTQNRSIIHTRHNKTPYELVYNKKPDLTFFRVFGAHCYSTINSKDLEKLQPTADIRIFVGYAPSRKGYGIYNKRTRRIMETIHVQFDELTEPMALVHLSTGPTPIFLTSEQIIQVSFNSTGTPSFTTIDPDAPSSSILPSSSALQSPSLHQGVAAESTLIEDNLVAPVDNTPFVNVFALEPSFDASSYGDVSSTESTYVSQTLHHLIPQPDWVMIIALKWIYKVKLDEYGDVLKNKARLVAKGYRQEEGIDLKESFVLVARIEAICIFIANAASKNMTIYQMDVKTAFLNGELKEEVYVSQSEGFVDPDHPTHVYRLKKALYGLKQAPRAWMDSCDPVDIPMVDRLKLDEDPLGIPVDRTQFHSMVGSLMYLTAIRPDLIFVVCMCARYQALPIKKHFEALKRVFRYLRGTIIWGLWYLKDTAMVLTSYADADHAGYYGFVFNKIPLYCDNHSAIALCCNNVQHFMSKHIDIRHHFIREQVEKGVVKLYFVTTDYQLADIFTKALPRERFKFLLPRLDTIADVNVNAPADQAPTMAPPTRTDDPILPHIRWVPIGKSNCYLDVESGAAPARAPTTTRPPLSDEHHTQPHITFISTTFISSSHHHHVHPHHHLRSHYDHHLNRHSDPPSPQATSTSTPSPPPGSRHTPWLLWPQLPS</sequence>
<feature type="domain" description="Integrase catalytic" evidence="4">
    <location>
        <begin position="1116"/>
        <end position="1289"/>
    </location>
</feature>
<feature type="compositionally biased region" description="Basic and acidic residues" evidence="3">
    <location>
        <begin position="1879"/>
        <end position="1890"/>
    </location>
</feature>
<dbReference type="InterPro" id="IPR043502">
    <property type="entry name" value="DNA/RNA_pol_sf"/>
</dbReference>
<name>A0A6L2J9F6_TANCI</name>
<dbReference type="GO" id="GO:0016787">
    <property type="term" value="F:hydrolase activity"/>
    <property type="evidence" value="ECO:0007669"/>
    <property type="project" value="UniProtKB-KW"/>
</dbReference>
<comment type="caution">
    <text evidence="5">The sequence shown here is derived from an EMBL/GenBank/DDBJ whole genome shotgun (WGS) entry which is preliminary data.</text>
</comment>
<dbReference type="Pfam" id="PF07727">
    <property type="entry name" value="RVT_2"/>
    <property type="match status" value="1"/>
</dbReference>
<dbReference type="InterPro" id="IPR013103">
    <property type="entry name" value="RVT_2"/>
</dbReference>
<dbReference type="InterPro" id="IPR001584">
    <property type="entry name" value="Integrase_cat-core"/>
</dbReference>
<protein>
    <submittedName>
        <fullName evidence="5">Retrovirus-related Pol polyprotein from transposon TNT 1-94</fullName>
    </submittedName>
</protein>
<evidence type="ECO:0000313" key="5">
    <source>
        <dbReference type="EMBL" id="GEU32645.1"/>
    </source>
</evidence>
<feature type="region of interest" description="Disordered" evidence="3">
    <location>
        <begin position="1114"/>
        <end position="1137"/>
    </location>
</feature>
<dbReference type="InterPro" id="IPR036397">
    <property type="entry name" value="RNaseH_sf"/>
</dbReference>
<accession>A0A6L2J9F6</accession>
<reference evidence="5" key="1">
    <citation type="journal article" date="2019" name="Sci. Rep.">
        <title>Draft genome of Tanacetum cinerariifolium, the natural source of mosquito coil.</title>
        <authorList>
            <person name="Yamashiro T."/>
            <person name="Shiraishi A."/>
            <person name="Satake H."/>
            <person name="Nakayama K."/>
        </authorList>
    </citation>
    <scope>NUCLEOTIDE SEQUENCE</scope>
</reference>
<dbReference type="PANTHER" id="PTHR42648">
    <property type="entry name" value="TRANSPOSASE, PUTATIVE-RELATED"/>
    <property type="match status" value="1"/>
</dbReference>
<dbReference type="InterPro" id="IPR057670">
    <property type="entry name" value="SH3_retrovirus"/>
</dbReference>
<organism evidence="5">
    <name type="scientific">Tanacetum cinerariifolium</name>
    <name type="common">Dalmatian daisy</name>
    <name type="synonym">Chrysanthemum cinerariifolium</name>
    <dbReference type="NCBI Taxonomy" id="118510"/>
    <lineage>
        <taxon>Eukaryota</taxon>
        <taxon>Viridiplantae</taxon>
        <taxon>Streptophyta</taxon>
        <taxon>Embryophyta</taxon>
        <taxon>Tracheophyta</taxon>
        <taxon>Spermatophyta</taxon>
        <taxon>Magnoliopsida</taxon>
        <taxon>eudicotyledons</taxon>
        <taxon>Gunneridae</taxon>
        <taxon>Pentapetalae</taxon>
        <taxon>asterids</taxon>
        <taxon>campanulids</taxon>
        <taxon>Asterales</taxon>
        <taxon>Asteraceae</taxon>
        <taxon>Asteroideae</taxon>
        <taxon>Anthemideae</taxon>
        <taxon>Anthemidinae</taxon>
        <taxon>Tanacetum</taxon>
    </lineage>
</organism>
<proteinExistence type="predicted"/>
<evidence type="ECO:0000256" key="2">
    <source>
        <dbReference type="ARBA" id="ARBA00022801"/>
    </source>
</evidence>
<gene>
    <name evidence="5" type="ORF">Tci_004623</name>
</gene>
<dbReference type="InterPro" id="IPR012337">
    <property type="entry name" value="RNaseH-like_sf"/>
</dbReference>
<evidence type="ECO:0000256" key="3">
    <source>
        <dbReference type="SAM" id="MobiDB-lite"/>
    </source>
</evidence>
<dbReference type="GO" id="GO:0046872">
    <property type="term" value="F:metal ion binding"/>
    <property type="evidence" value="ECO:0007669"/>
    <property type="project" value="UniProtKB-KW"/>
</dbReference>
<dbReference type="EMBL" id="BKCJ010000377">
    <property type="protein sequence ID" value="GEU32645.1"/>
    <property type="molecule type" value="Genomic_DNA"/>
</dbReference>
<dbReference type="Pfam" id="PF25597">
    <property type="entry name" value="SH3_retrovirus"/>
    <property type="match status" value="2"/>
</dbReference>
<dbReference type="GO" id="GO:0015074">
    <property type="term" value="P:DNA integration"/>
    <property type="evidence" value="ECO:0007669"/>
    <property type="project" value="InterPro"/>
</dbReference>
<keyword evidence="2" id="KW-0378">Hydrolase</keyword>
<evidence type="ECO:0000259" key="4">
    <source>
        <dbReference type="PROSITE" id="PS50994"/>
    </source>
</evidence>
<dbReference type="InterPro" id="IPR039537">
    <property type="entry name" value="Retrotran_Ty1/copia-like"/>
</dbReference>